<evidence type="ECO:0000256" key="8">
    <source>
        <dbReference type="ARBA" id="ARBA00022723"/>
    </source>
</evidence>
<dbReference type="PANTHER" id="PTHR45765">
    <property type="entry name" value="METHIONINE--TRNA LIGASE"/>
    <property type="match status" value="1"/>
</dbReference>
<dbReference type="InterPro" id="IPR004495">
    <property type="entry name" value="Met-tRNA-synth_bsu_C"/>
</dbReference>
<dbReference type="CDD" id="cd00814">
    <property type="entry name" value="MetRS_core"/>
    <property type="match status" value="1"/>
</dbReference>
<evidence type="ECO:0000256" key="14">
    <source>
        <dbReference type="ARBA" id="ARBA00023146"/>
    </source>
</evidence>
<dbReference type="EC" id="6.1.1.10" evidence="16"/>
<feature type="short sequence motif" description="'KMSKS' region" evidence="16">
    <location>
        <begin position="331"/>
        <end position="335"/>
    </location>
</feature>
<dbReference type="GO" id="GO:0005829">
    <property type="term" value="C:cytosol"/>
    <property type="evidence" value="ECO:0007669"/>
    <property type="project" value="TreeGrafter"/>
</dbReference>
<comment type="caution">
    <text evidence="19">The sequence shown here is derived from an EMBL/GenBank/DDBJ whole genome shotgun (WGS) entry which is preliminary data.</text>
</comment>
<evidence type="ECO:0000256" key="5">
    <source>
        <dbReference type="ARBA" id="ARBA00022490"/>
    </source>
</evidence>
<dbReference type="AlphaFoldDB" id="A0A2A5CAF3"/>
<dbReference type="Gene3D" id="2.40.50.140">
    <property type="entry name" value="Nucleic acid-binding proteins"/>
    <property type="match status" value="1"/>
</dbReference>
<dbReference type="NCBIfam" id="NF001100">
    <property type="entry name" value="PRK00133.1"/>
    <property type="match status" value="1"/>
</dbReference>
<proteinExistence type="inferred from homology"/>
<comment type="cofactor">
    <cofactor evidence="16">
        <name>Zn(2+)</name>
        <dbReference type="ChEBI" id="CHEBI:29105"/>
    </cofactor>
    <text evidence="16">Binds 1 zinc ion per subunit.</text>
</comment>
<evidence type="ECO:0000256" key="6">
    <source>
        <dbReference type="ARBA" id="ARBA00022555"/>
    </source>
</evidence>
<evidence type="ECO:0000256" key="1">
    <source>
        <dbReference type="ARBA" id="ARBA00003314"/>
    </source>
</evidence>
<dbReference type="InterPro" id="IPR009080">
    <property type="entry name" value="tRNAsynth_Ia_anticodon-bd"/>
</dbReference>
<dbReference type="Pfam" id="PF01588">
    <property type="entry name" value="tRNA_bind"/>
    <property type="match status" value="1"/>
</dbReference>
<keyword evidence="13 16" id="KW-0648">Protein biosynthesis</keyword>
<dbReference type="SUPFAM" id="SSF47323">
    <property type="entry name" value="Anticodon-binding domain of a subclass of class I aminoacyl-tRNA synthetases"/>
    <property type="match status" value="1"/>
</dbReference>
<evidence type="ECO:0000256" key="13">
    <source>
        <dbReference type="ARBA" id="ARBA00022917"/>
    </source>
</evidence>
<feature type="domain" description="TRNA-binding" evidence="18">
    <location>
        <begin position="589"/>
        <end position="695"/>
    </location>
</feature>
<keyword evidence="5 16" id="KW-0963">Cytoplasm</keyword>
<dbReference type="GO" id="GO:0004825">
    <property type="term" value="F:methionine-tRNA ligase activity"/>
    <property type="evidence" value="ECO:0007669"/>
    <property type="project" value="UniProtKB-UniRule"/>
</dbReference>
<name>A0A2A5CAF3_9GAMM</name>
<dbReference type="PROSITE" id="PS50886">
    <property type="entry name" value="TRBD"/>
    <property type="match status" value="1"/>
</dbReference>
<protein>
    <recommendedName>
        <fullName evidence="16">Methionine--tRNA ligase</fullName>
        <ecNumber evidence="16">6.1.1.10</ecNumber>
    </recommendedName>
    <alternativeName>
        <fullName evidence="16">Methionyl-tRNA synthetase</fullName>
        <shortName evidence="16">MetRS</shortName>
    </alternativeName>
</protein>
<dbReference type="InterPro" id="IPR029038">
    <property type="entry name" value="MetRS_Zn"/>
</dbReference>
<dbReference type="Gene3D" id="3.40.50.620">
    <property type="entry name" value="HUPs"/>
    <property type="match status" value="1"/>
</dbReference>
<dbReference type="GO" id="GO:0046872">
    <property type="term" value="F:metal ion binding"/>
    <property type="evidence" value="ECO:0007669"/>
    <property type="project" value="UniProtKB-KW"/>
</dbReference>
<keyword evidence="9 16" id="KW-0547">Nucleotide-binding</keyword>
<dbReference type="InterPro" id="IPR014758">
    <property type="entry name" value="Met-tRNA_synth"/>
</dbReference>
<feature type="short sequence motif" description="'HIGH' region" evidence="16">
    <location>
        <begin position="14"/>
        <end position="24"/>
    </location>
</feature>
<dbReference type="InterPro" id="IPR012340">
    <property type="entry name" value="NA-bd_OB-fold"/>
</dbReference>
<dbReference type="Pfam" id="PF19303">
    <property type="entry name" value="Anticodon_3"/>
    <property type="match status" value="1"/>
</dbReference>
<evidence type="ECO:0000256" key="10">
    <source>
        <dbReference type="ARBA" id="ARBA00022833"/>
    </source>
</evidence>
<evidence type="ECO:0000259" key="18">
    <source>
        <dbReference type="PROSITE" id="PS50886"/>
    </source>
</evidence>
<feature type="binding site" evidence="16">
    <location>
        <position position="161"/>
    </location>
    <ligand>
        <name>Zn(2+)</name>
        <dbReference type="ChEBI" id="CHEBI:29105"/>
    </ligand>
</feature>
<dbReference type="FunFam" id="2.40.50.140:FF:000042">
    <property type="entry name" value="Methionine--tRNA ligase"/>
    <property type="match status" value="1"/>
</dbReference>
<feature type="compositionally biased region" description="Polar residues" evidence="17">
    <location>
        <begin position="550"/>
        <end position="567"/>
    </location>
</feature>
<dbReference type="InterPro" id="IPR001412">
    <property type="entry name" value="aa-tRNA-synth_I_CS"/>
</dbReference>
<feature type="binding site" evidence="16">
    <location>
        <position position="145"/>
    </location>
    <ligand>
        <name>Zn(2+)</name>
        <dbReference type="ChEBI" id="CHEBI:29105"/>
    </ligand>
</feature>
<organism evidence="19 20">
    <name type="scientific">SAR86 cluster bacterium</name>
    <dbReference type="NCBI Taxonomy" id="2030880"/>
    <lineage>
        <taxon>Bacteria</taxon>
        <taxon>Pseudomonadati</taxon>
        <taxon>Pseudomonadota</taxon>
        <taxon>Gammaproteobacteria</taxon>
        <taxon>SAR86 cluster</taxon>
    </lineage>
</organism>
<keyword evidence="10 16" id="KW-0862">Zinc</keyword>
<dbReference type="SUPFAM" id="SSF57770">
    <property type="entry name" value="Methionyl-tRNA synthetase (MetRS), Zn-domain"/>
    <property type="match status" value="1"/>
</dbReference>
<reference evidence="20" key="1">
    <citation type="submission" date="2017-08" db="EMBL/GenBank/DDBJ databases">
        <title>A dynamic microbial community with high functional redundancy inhabits the cold, oxic subseafloor aquifer.</title>
        <authorList>
            <person name="Tully B.J."/>
            <person name="Wheat C.G."/>
            <person name="Glazer B.T."/>
            <person name="Huber J.A."/>
        </authorList>
    </citation>
    <scope>NUCLEOTIDE SEQUENCE [LARGE SCALE GENOMIC DNA]</scope>
</reference>
<dbReference type="FunFam" id="1.10.730.10:FF:000005">
    <property type="entry name" value="Methionine--tRNA ligase"/>
    <property type="match status" value="1"/>
</dbReference>
<keyword evidence="12 16" id="KW-0694">RNA-binding</keyword>
<gene>
    <name evidence="16 19" type="primary">metG</name>
    <name evidence="19" type="ORF">COA71_09730</name>
</gene>
<evidence type="ECO:0000256" key="17">
    <source>
        <dbReference type="SAM" id="MobiDB-lite"/>
    </source>
</evidence>
<dbReference type="InterPro" id="IPR023458">
    <property type="entry name" value="Met-tRNA_ligase_1"/>
</dbReference>
<evidence type="ECO:0000313" key="19">
    <source>
        <dbReference type="EMBL" id="PCJ40874.1"/>
    </source>
</evidence>
<dbReference type="InterPro" id="IPR015413">
    <property type="entry name" value="Methionyl/Leucyl_tRNA_Synth"/>
</dbReference>
<dbReference type="FunFam" id="2.20.28.20:FF:000001">
    <property type="entry name" value="Methionine--tRNA ligase"/>
    <property type="match status" value="1"/>
</dbReference>
<dbReference type="EMBL" id="NVWI01000007">
    <property type="protein sequence ID" value="PCJ40874.1"/>
    <property type="molecule type" value="Genomic_DNA"/>
</dbReference>
<dbReference type="InterPro" id="IPR014729">
    <property type="entry name" value="Rossmann-like_a/b/a_fold"/>
</dbReference>
<dbReference type="InterPro" id="IPR041872">
    <property type="entry name" value="Anticodon_Met"/>
</dbReference>
<dbReference type="PROSITE" id="PS00178">
    <property type="entry name" value="AA_TRNA_LIGASE_I"/>
    <property type="match status" value="1"/>
</dbReference>
<evidence type="ECO:0000256" key="2">
    <source>
        <dbReference type="ARBA" id="ARBA00004496"/>
    </source>
</evidence>
<dbReference type="GO" id="GO:0000049">
    <property type="term" value="F:tRNA binding"/>
    <property type="evidence" value="ECO:0007669"/>
    <property type="project" value="UniProtKB-UniRule"/>
</dbReference>
<keyword evidence="6 16" id="KW-0820">tRNA-binding</keyword>
<comment type="subcellular location">
    <subcellularLocation>
        <location evidence="2 16">Cytoplasm</location>
    </subcellularLocation>
</comment>
<feature type="binding site" evidence="16">
    <location>
        <position position="158"/>
    </location>
    <ligand>
        <name>Zn(2+)</name>
        <dbReference type="ChEBI" id="CHEBI:29105"/>
    </ligand>
</feature>
<dbReference type="Gene3D" id="1.10.730.10">
    <property type="entry name" value="Isoleucyl-tRNA Synthetase, Domain 1"/>
    <property type="match status" value="1"/>
</dbReference>
<evidence type="ECO:0000256" key="16">
    <source>
        <dbReference type="HAMAP-Rule" id="MF_00098"/>
    </source>
</evidence>
<dbReference type="CDD" id="cd02800">
    <property type="entry name" value="tRNA_bind_EcMetRS_like"/>
    <property type="match status" value="1"/>
</dbReference>
<keyword evidence="11 16" id="KW-0067">ATP-binding</keyword>
<feature type="binding site" evidence="16">
    <location>
        <position position="148"/>
    </location>
    <ligand>
        <name>Zn(2+)</name>
        <dbReference type="ChEBI" id="CHEBI:29105"/>
    </ligand>
</feature>
<accession>A0A2A5CAF3</accession>
<dbReference type="SUPFAM" id="SSF52374">
    <property type="entry name" value="Nucleotidylyl transferase"/>
    <property type="match status" value="1"/>
</dbReference>
<keyword evidence="7 16" id="KW-0436">Ligase</keyword>
<feature type="binding site" evidence="16">
    <location>
        <position position="334"/>
    </location>
    <ligand>
        <name>ATP</name>
        <dbReference type="ChEBI" id="CHEBI:30616"/>
    </ligand>
</feature>
<dbReference type="Proteomes" id="UP000228987">
    <property type="component" value="Unassembled WGS sequence"/>
</dbReference>
<keyword evidence="8 16" id="KW-0479">Metal-binding</keyword>
<dbReference type="HAMAP" id="MF_00098">
    <property type="entry name" value="Met_tRNA_synth_type1"/>
    <property type="match status" value="1"/>
</dbReference>
<comment type="catalytic activity">
    <reaction evidence="15 16">
        <text>tRNA(Met) + L-methionine + ATP = L-methionyl-tRNA(Met) + AMP + diphosphate</text>
        <dbReference type="Rhea" id="RHEA:13481"/>
        <dbReference type="Rhea" id="RHEA-COMP:9667"/>
        <dbReference type="Rhea" id="RHEA-COMP:9698"/>
        <dbReference type="ChEBI" id="CHEBI:30616"/>
        <dbReference type="ChEBI" id="CHEBI:33019"/>
        <dbReference type="ChEBI" id="CHEBI:57844"/>
        <dbReference type="ChEBI" id="CHEBI:78442"/>
        <dbReference type="ChEBI" id="CHEBI:78530"/>
        <dbReference type="ChEBI" id="CHEBI:456215"/>
        <dbReference type="EC" id="6.1.1.10"/>
    </reaction>
</comment>
<evidence type="ECO:0000256" key="7">
    <source>
        <dbReference type="ARBA" id="ARBA00022598"/>
    </source>
</evidence>
<evidence type="ECO:0000313" key="20">
    <source>
        <dbReference type="Proteomes" id="UP000228987"/>
    </source>
</evidence>
<dbReference type="PRINTS" id="PR01041">
    <property type="entry name" value="TRNASYNTHMET"/>
</dbReference>
<comment type="function">
    <text evidence="1 16">Is required not only for elongation of protein synthesis but also for the initiation of all mRNA translation through initiator tRNA(fMet) aminoacylation.</text>
</comment>
<dbReference type="InterPro" id="IPR033911">
    <property type="entry name" value="MetRS_core"/>
</dbReference>
<comment type="similarity">
    <text evidence="3 16">Belongs to the class-I aminoacyl-tRNA synthetase family. MetG type 1 subfamily.</text>
</comment>
<sequence length="695" mass="78344">MLSKRNILVTNALPYANGPIHLGHLLGYIQADIWVRFQRMRGNNCSYVCADDAHGTGIMLSAEKAGVSPEEFIDTVNQEHQRDFADFLVDFDIYHSTHSEENRAFSSLIYERCKANGHISQRNITQLYDPEKGLFLSDRFIKGQCPKCKAEDQYGDNCEVCSSTYNATDLINPHSTISGATPIEKESVHFFFKLPDFTDFLKQWTRSGTLPTQVANKLSEWLDSGLQEWDISRDAPYFGFEIPGELGKYFYVWLDAPIGYMASFKKLCESRDDLNFDDYWDKDATTELWHFIGKDIINFHALFWPAMLKTSGFRTPTAISVNGFLTVNGQKMSKSRGTFIMAETYKQHLNPEYLRYYFAAKLSSNPDDLDLNLEDFIQRVNSDVVGKVVNIASRCAGFINKGFDGKLSAEISEPELTSECQQAAAEIAELYEQREFSKAIRLIMSLADKANQYIAEKTPWALAKENPQAVEVQNICSTGLNLFRLLIIYLKPVLPELTKQVEEFLNIPVLQWQDAEHLLLDHPINRFKPLMTRVESTKVDAMVEASKASLNTQGNAQDSTQNNTSENEAAKIDSPLANDPISDEIEFPDFAKIDLRIAKIIKAEYVEGADKLLKITLDLGLNAKGEQQIRTVFSGIKSAYKPEQLNGMYTVLVANLKSRKMKFGVSEGMILAAGEGEDIYLLEPHKGAQAGLRIT</sequence>
<keyword evidence="14 16" id="KW-0030">Aminoacyl-tRNA synthetase</keyword>
<evidence type="ECO:0000256" key="12">
    <source>
        <dbReference type="ARBA" id="ARBA00022884"/>
    </source>
</evidence>
<dbReference type="Gene3D" id="2.20.28.20">
    <property type="entry name" value="Methionyl-tRNA synthetase, Zn-domain"/>
    <property type="match status" value="1"/>
</dbReference>
<comment type="subunit">
    <text evidence="4 16">Homodimer.</text>
</comment>
<dbReference type="CDD" id="cd07957">
    <property type="entry name" value="Anticodon_Ia_Met"/>
    <property type="match status" value="1"/>
</dbReference>
<dbReference type="NCBIfam" id="TIGR00399">
    <property type="entry name" value="metG_C_term"/>
    <property type="match status" value="1"/>
</dbReference>
<evidence type="ECO:0000256" key="4">
    <source>
        <dbReference type="ARBA" id="ARBA00011738"/>
    </source>
</evidence>
<dbReference type="NCBIfam" id="TIGR00398">
    <property type="entry name" value="metG"/>
    <property type="match status" value="1"/>
</dbReference>
<dbReference type="GO" id="GO:0006431">
    <property type="term" value="P:methionyl-tRNA aminoacylation"/>
    <property type="evidence" value="ECO:0007669"/>
    <property type="project" value="UniProtKB-UniRule"/>
</dbReference>
<feature type="region of interest" description="Disordered" evidence="17">
    <location>
        <begin position="550"/>
        <end position="577"/>
    </location>
</feature>
<evidence type="ECO:0000256" key="15">
    <source>
        <dbReference type="ARBA" id="ARBA00047364"/>
    </source>
</evidence>
<evidence type="ECO:0000256" key="11">
    <source>
        <dbReference type="ARBA" id="ARBA00022840"/>
    </source>
</evidence>
<dbReference type="PANTHER" id="PTHR45765:SF1">
    <property type="entry name" value="METHIONINE--TRNA LIGASE, CYTOPLASMIC"/>
    <property type="match status" value="1"/>
</dbReference>
<dbReference type="SUPFAM" id="SSF50249">
    <property type="entry name" value="Nucleic acid-binding proteins"/>
    <property type="match status" value="1"/>
</dbReference>
<dbReference type="InterPro" id="IPR002547">
    <property type="entry name" value="tRNA-bd_dom"/>
</dbReference>
<evidence type="ECO:0000256" key="9">
    <source>
        <dbReference type="ARBA" id="ARBA00022741"/>
    </source>
</evidence>
<evidence type="ECO:0000256" key="3">
    <source>
        <dbReference type="ARBA" id="ARBA00008258"/>
    </source>
</evidence>
<dbReference type="Pfam" id="PF09334">
    <property type="entry name" value="tRNA-synt_1g"/>
    <property type="match status" value="1"/>
</dbReference>
<dbReference type="GO" id="GO:0005524">
    <property type="term" value="F:ATP binding"/>
    <property type="evidence" value="ECO:0007669"/>
    <property type="project" value="UniProtKB-UniRule"/>
</dbReference>